<dbReference type="GO" id="GO:0016618">
    <property type="term" value="F:hydroxypyruvate reductase [NAD(P)H] activity"/>
    <property type="evidence" value="ECO:0007669"/>
    <property type="project" value="TreeGrafter"/>
</dbReference>
<dbReference type="Gene3D" id="3.40.50.720">
    <property type="entry name" value="NAD(P)-binding Rossmann-like Domain"/>
    <property type="match status" value="2"/>
</dbReference>
<sequence length="266" mass="29145">MTLSEKSPGTIVISGPLIGHHHKRFSDSYEVVYSDKKVMHQEEFNESIQEACAAIVMTSITVSPQVIDSAPNLKILSNCGVGYDNIEHQYARDKGILVTNTPDVLTTSCAELGVALVMATARRLAEGFRLIENNEFSGWKIDLLLGSELCGKTLGMFGCGRIGQAMVRIIKGFGMNIIYHNRRKLSSEMEADLAMRYVSFNDLISLSDVLVVTASLNRDNSHSFTLDNFRKMKRGSMLVNIGRGGIIKESDLILALGEDLIGAVGL</sequence>
<accession>A0A382Y539</accession>
<dbReference type="Pfam" id="PF02826">
    <property type="entry name" value="2-Hacid_dh_C"/>
    <property type="match status" value="1"/>
</dbReference>
<dbReference type="InterPro" id="IPR006140">
    <property type="entry name" value="D-isomer_DH_NAD-bd"/>
</dbReference>
<dbReference type="InterPro" id="IPR050223">
    <property type="entry name" value="D-isomer_2-hydroxyacid_DH"/>
</dbReference>
<evidence type="ECO:0000313" key="3">
    <source>
        <dbReference type="EMBL" id="SVD78159.1"/>
    </source>
</evidence>
<dbReference type="GO" id="GO:0005829">
    <property type="term" value="C:cytosol"/>
    <property type="evidence" value="ECO:0007669"/>
    <property type="project" value="TreeGrafter"/>
</dbReference>
<protein>
    <recommendedName>
        <fullName evidence="2">D-isomer specific 2-hydroxyacid dehydrogenase NAD-binding domain-containing protein</fullName>
    </recommendedName>
</protein>
<dbReference type="PANTHER" id="PTHR10996:SF283">
    <property type="entry name" value="GLYOXYLATE_HYDROXYPYRUVATE REDUCTASE B"/>
    <property type="match status" value="1"/>
</dbReference>
<proteinExistence type="predicted"/>
<dbReference type="PANTHER" id="PTHR10996">
    <property type="entry name" value="2-HYDROXYACID DEHYDROGENASE-RELATED"/>
    <property type="match status" value="1"/>
</dbReference>
<dbReference type="GO" id="GO:0030267">
    <property type="term" value="F:glyoxylate reductase (NADPH) activity"/>
    <property type="evidence" value="ECO:0007669"/>
    <property type="project" value="TreeGrafter"/>
</dbReference>
<feature type="domain" description="D-isomer specific 2-hydroxyacid dehydrogenase NAD-binding" evidence="2">
    <location>
        <begin position="114"/>
        <end position="266"/>
    </location>
</feature>
<organism evidence="3">
    <name type="scientific">marine metagenome</name>
    <dbReference type="NCBI Taxonomy" id="408172"/>
    <lineage>
        <taxon>unclassified sequences</taxon>
        <taxon>metagenomes</taxon>
        <taxon>ecological metagenomes</taxon>
    </lineage>
</organism>
<dbReference type="AlphaFoldDB" id="A0A382Y539"/>
<dbReference type="SUPFAM" id="SSF51735">
    <property type="entry name" value="NAD(P)-binding Rossmann-fold domains"/>
    <property type="match status" value="1"/>
</dbReference>
<reference evidence="3" key="1">
    <citation type="submission" date="2018-05" db="EMBL/GenBank/DDBJ databases">
        <authorList>
            <person name="Lanie J.A."/>
            <person name="Ng W.-L."/>
            <person name="Kazmierczak K.M."/>
            <person name="Andrzejewski T.M."/>
            <person name="Davidsen T.M."/>
            <person name="Wayne K.J."/>
            <person name="Tettelin H."/>
            <person name="Glass J.I."/>
            <person name="Rusch D."/>
            <person name="Podicherti R."/>
            <person name="Tsui H.-C.T."/>
            <person name="Winkler M.E."/>
        </authorList>
    </citation>
    <scope>NUCLEOTIDE SEQUENCE</scope>
</reference>
<gene>
    <name evidence="3" type="ORF">METZ01_LOCUS431013</name>
</gene>
<name>A0A382Y539_9ZZZZ</name>
<evidence type="ECO:0000256" key="1">
    <source>
        <dbReference type="ARBA" id="ARBA00023002"/>
    </source>
</evidence>
<feature type="non-terminal residue" evidence="3">
    <location>
        <position position="266"/>
    </location>
</feature>
<evidence type="ECO:0000259" key="2">
    <source>
        <dbReference type="Pfam" id="PF02826"/>
    </source>
</evidence>
<dbReference type="InterPro" id="IPR036291">
    <property type="entry name" value="NAD(P)-bd_dom_sf"/>
</dbReference>
<dbReference type="SUPFAM" id="SSF52283">
    <property type="entry name" value="Formate/glycerate dehydrogenase catalytic domain-like"/>
    <property type="match status" value="1"/>
</dbReference>
<dbReference type="EMBL" id="UINC01172865">
    <property type="protein sequence ID" value="SVD78159.1"/>
    <property type="molecule type" value="Genomic_DNA"/>
</dbReference>
<keyword evidence="1" id="KW-0560">Oxidoreductase</keyword>
<dbReference type="GO" id="GO:0051287">
    <property type="term" value="F:NAD binding"/>
    <property type="evidence" value="ECO:0007669"/>
    <property type="project" value="InterPro"/>
</dbReference>